<keyword evidence="4" id="KW-0998">Cell outer membrane</keyword>
<accession>A0A9E2W2U4</accession>
<evidence type="ECO:0000256" key="3">
    <source>
        <dbReference type="ARBA" id="ARBA00023136"/>
    </source>
</evidence>
<gene>
    <name evidence="7" type="ORF">KTO63_11220</name>
</gene>
<dbReference type="Pfam" id="PF07980">
    <property type="entry name" value="SusD_RagB"/>
    <property type="match status" value="1"/>
</dbReference>
<feature type="domain" description="SusD-like N-terminal" evidence="6">
    <location>
        <begin position="80"/>
        <end position="237"/>
    </location>
</feature>
<dbReference type="AlphaFoldDB" id="A0A9E2W2U4"/>
<comment type="caution">
    <text evidence="7">The sequence shown here is derived from an EMBL/GenBank/DDBJ whole genome shotgun (WGS) entry which is preliminary data.</text>
</comment>
<evidence type="ECO:0000256" key="4">
    <source>
        <dbReference type="ARBA" id="ARBA00023237"/>
    </source>
</evidence>
<dbReference type="Pfam" id="PF14322">
    <property type="entry name" value="SusD-like_3"/>
    <property type="match status" value="1"/>
</dbReference>
<dbReference type="PROSITE" id="PS51257">
    <property type="entry name" value="PROKAR_LIPOPROTEIN"/>
    <property type="match status" value="1"/>
</dbReference>
<evidence type="ECO:0000259" key="5">
    <source>
        <dbReference type="Pfam" id="PF07980"/>
    </source>
</evidence>
<dbReference type="CDD" id="cd08977">
    <property type="entry name" value="SusD"/>
    <property type="match status" value="1"/>
</dbReference>
<dbReference type="InterPro" id="IPR012944">
    <property type="entry name" value="SusD_RagB_dom"/>
</dbReference>
<keyword evidence="8" id="KW-1185">Reference proteome</keyword>
<evidence type="ECO:0000313" key="7">
    <source>
        <dbReference type="EMBL" id="MBV4357720.1"/>
    </source>
</evidence>
<organism evidence="7 8">
    <name type="scientific">Pinibacter aurantiacus</name>
    <dbReference type="NCBI Taxonomy" id="2851599"/>
    <lineage>
        <taxon>Bacteria</taxon>
        <taxon>Pseudomonadati</taxon>
        <taxon>Bacteroidota</taxon>
        <taxon>Chitinophagia</taxon>
        <taxon>Chitinophagales</taxon>
        <taxon>Chitinophagaceae</taxon>
        <taxon>Pinibacter</taxon>
    </lineage>
</organism>
<keyword evidence="2" id="KW-0732">Signal</keyword>
<name>A0A9E2W2U4_9BACT</name>
<dbReference type="Proteomes" id="UP000812270">
    <property type="component" value="Unassembled WGS sequence"/>
</dbReference>
<protein>
    <submittedName>
        <fullName evidence="7">RagB/SusD family nutrient uptake outer membrane protein</fullName>
    </submittedName>
</protein>
<dbReference type="GO" id="GO:0009279">
    <property type="term" value="C:cell outer membrane"/>
    <property type="evidence" value="ECO:0007669"/>
    <property type="project" value="UniProtKB-SubCell"/>
</dbReference>
<dbReference type="InterPro" id="IPR033985">
    <property type="entry name" value="SusD-like_N"/>
</dbReference>
<dbReference type="EMBL" id="JAHSPG010000008">
    <property type="protein sequence ID" value="MBV4357720.1"/>
    <property type="molecule type" value="Genomic_DNA"/>
</dbReference>
<sequence>MKTKNIFLILIVTVAGIASIIAGCGKNFLEVPAQGQQTPEEVKKDPNAASNLVLGAYNALYLGGFGNTTVGLEMNLTVDVASDDADKGSSPSDQQQTAGKMDNFTVDANVSYLNDLWVGHYAAIKRTNDALGVLNEATFDETVKNRLTGEARFLRGYFYFNLVRLFGGVPLILRSPTIADQNNPEFVTKKSVDSVYAAIIADFQFAVDHLPLRGDAGSTEGRVNKGTAEAYLAKVYLYQKNYQKAYDITKDIMTSGRFSLVPFPYYPQVFREKPVNGVGGNNNSESMFEVQAAKNNGCDAISKLYSNGQGPRATKGWINVFGNYTYNGDLGFGLNNPSADLANAYETGDTRRDGTIIFVQPTGGANAGTFLWDGFRIPTQDSVQNPRYNYKAYHSPVAETVACNGPDDKDDKPKNIRLMRFADVLLINAEAAVRLGNTADAQVALDSIRHRAGLASVPATIDNIWKERRVELAMECDRFFDVVRQGRGVQVFGPLGFTANKNEVFPIPQNQIDLSGGKLIQNQGYN</sequence>
<evidence type="ECO:0000256" key="1">
    <source>
        <dbReference type="ARBA" id="ARBA00004442"/>
    </source>
</evidence>
<proteinExistence type="predicted"/>
<reference evidence="7" key="1">
    <citation type="submission" date="2021-06" db="EMBL/GenBank/DDBJ databases">
        <authorList>
            <person name="Huq M.A."/>
        </authorList>
    </citation>
    <scope>NUCLEOTIDE SEQUENCE</scope>
    <source>
        <strain evidence="7">MAH-26</strain>
    </source>
</reference>
<comment type="subcellular location">
    <subcellularLocation>
        <location evidence="1">Cell outer membrane</location>
    </subcellularLocation>
</comment>
<evidence type="ECO:0000313" key="8">
    <source>
        <dbReference type="Proteomes" id="UP000812270"/>
    </source>
</evidence>
<evidence type="ECO:0000256" key="2">
    <source>
        <dbReference type="ARBA" id="ARBA00022729"/>
    </source>
</evidence>
<keyword evidence="3" id="KW-0472">Membrane</keyword>
<evidence type="ECO:0000259" key="6">
    <source>
        <dbReference type="Pfam" id="PF14322"/>
    </source>
</evidence>
<dbReference type="RefSeq" id="WP_217791378.1">
    <property type="nucleotide sequence ID" value="NZ_JAHSPG010000008.1"/>
</dbReference>
<feature type="domain" description="RagB/SusD" evidence="5">
    <location>
        <begin position="338"/>
        <end position="525"/>
    </location>
</feature>